<dbReference type="InterPro" id="IPR038610">
    <property type="entry name" value="FliK-like_C_sf"/>
</dbReference>
<dbReference type="PANTHER" id="PTHR37533">
    <property type="entry name" value="FLAGELLAR HOOK-LENGTH CONTROL PROTEIN"/>
    <property type="match status" value="1"/>
</dbReference>
<feature type="compositionally biased region" description="Low complexity" evidence="1">
    <location>
        <begin position="1"/>
        <end position="21"/>
    </location>
</feature>
<dbReference type="Pfam" id="PF02120">
    <property type="entry name" value="Flg_hook"/>
    <property type="match status" value="1"/>
</dbReference>
<dbReference type="InterPro" id="IPR021136">
    <property type="entry name" value="Flagellar_hook_control-like_C"/>
</dbReference>
<keyword evidence="4" id="KW-1185">Reference proteome</keyword>
<dbReference type="CDD" id="cd17470">
    <property type="entry name" value="T3SS_Flik_C"/>
    <property type="match status" value="1"/>
</dbReference>
<dbReference type="InterPro" id="IPR052563">
    <property type="entry name" value="FliK"/>
</dbReference>
<dbReference type="Gene3D" id="3.30.750.140">
    <property type="match status" value="1"/>
</dbReference>
<proteinExistence type="predicted"/>
<evidence type="ECO:0000259" key="2">
    <source>
        <dbReference type="Pfam" id="PF02120"/>
    </source>
</evidence>
<dbReference type="EMBL" id="CP114280">
    <property type="protein sequence ID" value="WFN56594.1"/>
    <property type="molecule type" value="Genomic_DNA"/>
</dbReference>
<keyword evidence="3" id="KW-0969">Cilium</keyword>
<dbReference type="Proteomes" id="UP001219630">
    <property type="component" value="Chromosome"/>
</dbReference>
<sequence length="453" mass="46589">MNLPAMTATTVTNTTDASATTPQSSSLLALLGNDAALPENFVQLLSQKLSALQSSRKVAVSDQESAEFKDALAKSGIDANSEELNSILTALTSGTLTVSDLQADHSLESLLAKSQKKADVKDEKTVNNDALAMQALFAMIPQQTIAKAPAVEAGNMLSDGLATFGTVKNGASDNNALLNSLLSGKNALSQTDVSLDASDKSGGLLVPSALSTSAATASTAVVPSPAKGSSAVLGENTFNALSDNNLLSSRKDDSISNPTAASAPADATLSSSMQTLSSLFANNAAPTQPAAQHLTSQITAPVGTQQWNDALGQQVVMFTRNGQQTAELKLHPEELGSLHIMLKIEDNQAQIHLVSGSSQVRSALESALPHLRNAMAESGINLGQSSVGADAGSWQQSQQQLAGNTGGNGSNNASSYQQQFGQSERTTESVSALPVPATLQSIATGRNGVDIFA</sequence>
<gene>
    <name evidence="3" type="ORF">O1Q98_04720</name>
</gene>
<dbReference type="RefSeq" id="WP_125258968.1">
    <property type="nucleotide sequence ID" value="NZ_CP114280.1"/>
</dbReference>
<accession>A0ABY8G9N3</accession>
<evidence type="ECO:0000313" key="3">
    <source>
        <dbReference type="EMBL" id="WFN56594.1"/>
    </source>
</evidence>
<reference evidence="3 4" key="1">
    <citation type="submission" date="2022-12" db="EMBL/GenBank/DDBJ databases">
        <title>Complete genome sequencing of Dickeya lacustris type strain LMG30899.</title>
        <authorList>
            <person name="Dobhal S."/>
            <person name="Arizala D."/>
            <person name="Arif M."/>
        </authorList>
    </citation>
    <scope>NUCLEOTIDE SEQUENCE [LARGE SCALE GENOMIC DNA]</scope>
    <source>
        <strain evidence="3 4">LMG30899</strain>
    </source>
</reference>
<keyword evidence="3" id="KW-0282">Flagellum</keyword>
<feature type="region of interest" description="Disordered" evidence="1">
    <location>
        <begin position="387"/>
        <end position="432"/>
    </location>
</feature>
<keyword evidence="3" id="KW-0966">Cell projection</keyword>
<evidence type="ECO:0000256" key="1">
    <source>
        <dbReference type="SAM" id="MobiDB-lite"/>
    </source>
</evidence>
<feature type="region of interest" description="Disordered" evidence="1">
    <location>
        <begin position="1"/>
        <end position="22"/>
    </location>
</feature>
<name>A0ABY8G9N3_9GAMM</name>
<feature type="domain" description="Flagellar hook-length control protein-like C-terminal" evidence="2">
    <location>
        <begin position="313"/>
        <end position="395"/>
    </location>
</feature>
<evidence type="ECO:0000313" key="4">
    <source>
        <dbReference type="Proteomes" id="UP001219630"/>
    </source>
</evidence>
<protein>
    <submittedName>
        <fullName evidence="3">Flagellar hook-length control protein FliK</fullName>
    </submittedName>
</protein>
<feature type="compositionally biased region" description="Polar residues" evidence="1">
    <location>
        <begin position="416"/>
        <end position="430"/>
    </location>
</feature>
<organism evidence="3 4">
    <name type="scientific">Dickeya lacustris</name>
    <dbReference type="NCBI Taxonomy" id="2259638"/>
    <lineage>
        <taxon>Bacteria</taxon>
        <taxon>Pseudomonadati</taxon>
        <taxon>Pseudomonadota</taxon>
        <taxon>Gammaproteobacteria</taxon>
        <taxon>Enterobacterales</taxon>
        <taxon>Pectobacteriaceae</taxon>
        <taxon>Dickeya</taxon>
    </lineage>
</organism>
<dbReference type="PANTHER" id="PTHR37533:SF2">
    <property type="entry name" value="FLAGELLAR HOOK-LENGTH CONTROL PROTEIN"/>
    <property type="match status" value="1"/>
</dbReference>
<feature type="compositionally biased region" description="Polar residues" evidence="1">
    <location>
        <begin position="387"/>
        <end position="401"/>
    </location>
</feature>